<dbReference type="Proteomes" id="UP000241010">
    <property type="component" value="Unassembled WGS sequence"/>
</dbReference>
<dbReference type="AlphaFoldDB" id="A0A2T4JTK9"/>
<name>A0A2T4JTK9_9RHOB</name>
<dbReference type="InterPro" id="IPR010982">
    <property type="entry name" value="Lambda_DNA-bd_dom_sf"/>
</dbReference>
<dbReference type="OrthoDB" id="513181at2"/>
<dbReference type="PROSITE" id="PS50943">
    <property type="entry name" value="HTH_CROC1"/>
    <property type="match status" value="1"/>
</dbReference>
<dbReference type="RefSeq" id="WP_107664375.1">
    <property type="nucleotide sequence ID" value="NZ_PZKG01000058.1"/>
</dbReference>
<dbReference type="SUPFAM" id="SSF47413">
    <property type="entry name" value="lambda repressor-like DNA-binding domains"/>
    <property type="match status" value="1"/>
</dbReference>
<evidence type="ECO:0000313" key="2">
    <source>
        <dbReference type="EMBL" id="PTE21250.1"/>
    </source>
</evidence>
<evidence type="ECO:0000313" key="3">
    <source>
        <dbReference type="Proteomes" id="UP000241010"/>
    </source>
</evidence>
<gene>
    <name evidence="2" type="ORF">C5F48_13200</name>
</gene>
<dbReference type="GO" id="GO:0003677">
    <property type="term" value="F:DNA binding"/>
    <property type="evidence" value="ECO:0007669"/>
    <property type="project" value="InterPro"/>
</dbReference>
<reference evidence="2 3" key="1">
    <citation type="submission" date="2018-03" db="EMBL/GenBank/DDBJ databases">
        <title>Cereibacter changlensis.</title>
        <authorList>
            <person name="Meyer T.E."/>
            <person name="Miller S."/>
            <person name="Lodha T."/>
            <person name="Gandham S."/>
            <person name="Chintalapati S."/>
            <person name="Chintalapati V.R."/>
        </authorList>
    </citation>
    <scope>NUCLEOTIDE SEQUENCE [LARGE SCALE GENOMIC DNA]</scope>
    <source>
        <strain evidence="2 3">JA139</strain>
    </source>
</reference>
<protein>
    <recommendedName>
        <fullName evidence="1">HTH cro/C1-type domain-containing protein</fullName>
    </recommendedName>
</protein>
<proteinExistence type="predicted"/>
<dbReference type="Pfam" id="PF13560">
    <property type="entry name" value="HTH_31"/>
    <property type="match status" value="1"/>
</dbReference>
<comment type="caution">
    <text evidence="2">The sequence shown here is derived from an EMBL/GenBank/DDBJ whole genome shotgun (WGS) entry which is preliminary data.</text>
</comment>
<evidence type="ECO:0000259" key="1">
    <source>
        <dbReference type="PROSITE" id="PS50943"/>
    </source>
</evidence>
<keyword evidence="3" id="KW-1185">Reference proteome</keyword>
<dbReference type="CDD" id="cd00093">
    <property type="entry name" value="HTH_XRE"/>
    <property type="match status" value="1"/>
</dbReference>
<dbReference type="EMBL" id="PZKG01000058">
    <property type="protein sequence ID" value="PTE21250.1"/>
    <property type="molecule type" value="Genomic_DNA"/>
</dbReference>
<dbReference type="Gene3D" id="1.10.260.40">
    <property type="entry name" value="lambda repressor-like DNA-binding domains"/>
    <property type="match status" value="1"/>
</dbReference>
<sequence>MKEQFLNEAFYHALDGHRQAKRLTWKAVAEQAEVSASTLTRIAQGKRPDVDTMAALCRWSGLSANDFIDYQETVAKPEPLGQIMALLRADKKIAPEGAAAIEVMIKAAYEQFRKEI</sequence>
<accession>A0A2T4JTK9</accession>
<organism evidence="2 3">
    <name type="scientific">Cereibacter changlensis JA139</name>
    <dbReference type="NCBI Taxonomy" id="1188249"/>
    <lineage>
        <taxon>Bacteria</taxon>
        <taxon>Pseudomonadati</taxon>
        <taxon>Pseudomonadota</taxon>
        <taxon>Alphaproteobacteria</taxon>
        <taxon>Rhodobacterales</taxon>
        <taxon>Paracoccaceae</taxon>
        <taxon>Cereibacter</taxon>
    </lineage>
</organism>
<feature type="domain" description="HTH cro/C1-type" evidence="1">
    <location>
        <begin position="18"/>
        <end position="67"/>
    </location>
</feature>
<dbReference type="InterPro" id="IPR001387">
    <property type="entry name" value="Cro/C1-type_HTH"/>
</dbReference>